<reference evidence="2" key="1">
    <citation type="journal article" date="2019" name="J. Anim. Genet.">
        <title>Description and whole genome sequencing of Eikenella exigua sp. nov., isolated from brain abscess and blood.</title>
        <authorList>
            <person name="Stormo K.A."/>
            <person name="Nygaard R.M."/>
            <person name="Bruvold T.S."/>
            <person name="Dimmen G."/>
            <person name="Lindemann P.C."/>
            <person name="Jordal S."/>
            <person name="Kommedal O."/>
        </authorList>
    </citation>
    <scope>NUCLEOTIDE SEQUENCE [LARGE SCALE GENOMIC DNA]</scope>
    <source>
        <strain evidence="2">PXX</strain>
    </source>
</reference>
<proteinExistence type="predicted"/>
<accession>A0AAX1F7S9</accession>
<name>A0AAX1F7S9_9NEIS</name>
<dbReference type="Proteomes" id="UP000326695">
    <property type="component" value="Chromosome"/>
</dbReference>
<protein>
    <recommendedName>
        <fullName evidence="3">Adhesin</fullName>
    </recommendedName>
</protein>
<evidence type="ECO:0000313" key="2">
    <source>
        <dbReference type="Proteomes" id="UP000326695"/>
    </source>
</evidence>
<organism evidence="1 2">
    <name type="scientific">Eikenella exigua</name>
    <dbReference type="NCBI Taxonomy" id="2528037"/>
    <lineage>
        <taxon>Bacteria</taxon>
        <taxon>Pseudomonadati</taxon>
        <taxon>Pseudomonadota</taxon>
        <taxon>Betaproteobacteria</taxon>
        <taxon>Neisseriales</taxon>
        <taxon>Neisseriaceae</taxon>
        <taxon>Eikenella</taxon>
    </lineage>
</organism>
<dbReference type="RefSeq" id="WP_167508174.1">
    <property type="nucleotide sequence ID" value="NZ_CP038018.1"/>
</dbReference>
<dbReference type="AlphaFoldDB" id="A0AAX1F7S9"/>
<sequence>MDMKKPIYLFIAAFTLTGCETLGLPGGSSANSCSNINWVRQNIKPGQTTHNEVIELCGQPTSSKQAGGSLQLNYVTTREADETTTSMVNAAGTFALSQFNILSTTSKNPALGQVAVRELSPVATNAGTYLPRRTEGVTIFVRNGKVSRIAANNSAR</sequence>
<keyword evidence="2" id="KW-1185">Reference proteome</keyword>
<dbReference type="KEGG" id="eex:EZJ17_05685"/>
<evidence type="ECO:0008006" key="3">
    <source>
        <dbReference type="Google" id="ProtNLM"/>
    </source>
</evidence>
<dbReference type="EMBL" id="CP038018">
    <property type="protein sequence ID" value="QED92161.1"/>
    <property type="molecule type" value="Genomic_DNA"/>
</dbReference>
<dbReference type="PROSITE" id="PS51257">
    <property type="entry name" value="PROKAR_LIPOPROTEIN"/>
    <property type="match status" value="1"/>
</dbReference>
<gene>
    <name evidence="1" type="ORF">EZJ17_05685</name>
</gene>
<evidence type="ECO:0000313" key="1">
    <source>
        <dbReference type="EMBL" id="QED92161.1"/>
    </source>
</evidence>